<comment type="caution">
    <text evidence="1">The sequence shown here is derived from an EMBL/GenBank/DDBJ whole genome shotgun (WGS) entry which is preliminary data.</text>
</comment>
<proteinExistence type="predicted"/>
<dbReference type="Proteomes" id="UP001150603">
    <property type="component" value="Unassembled WGS sequence"/>
</dbReference>
<dbReference type="EMBL" id="JANBPW010000689">
    <property type="protein sequence ID" value="KAJ1948583.1"/>
    <property type="molecule type" value="Genomic_DNA"/>
</dbReference>
<accession>A0ACC1JDV4</accession>
<sequence>MLGFAVAFQLLRLTSNTVSSIVFGKKFDSLTARQKYDWGIRVVSQVHAIVVVIMSIPIFFNKVLLEDTLYGFDHYPACVYTIVCGVSDAKHIGVGFVVHAVASFGVYILSFRPALQYYGSSFIMFEASTIFLNINWWLDKLGMTGSRLQFYNASILLFLYLTVRLIFGTYMSYQMFEDLKANGTQTPTPLYYFYRVSNSSIMLLSYYWFYLMINAVRKRFTPAAAAKAKKSQ</sequence>
<evidence type="ECO:0000313" key="2">
    <source>
        <dbReference type="Proteomes" id="UP001150603"/>
    </source>
</evidence>
<gene>
    <name evidence="1" type="ORF">FBU59_001526</name>
</gene>
<name>A0ACC1JDV4_9FUNG</name>
<organism evidence="1 2">
    <name type="scientific">Linderina macrospora</name>
    <dbReference type="NCBI Taxonomy" id="4868"/>
    <lineage>
        <taxon>Eukaryota</taxon>
        <taxon>Fungi</taxon>
        <taxon>Fungi incertae sedis</taxon>
        <taxon>Zoopagomycota</taxon>
        <taxon>Kickxellomycotina</taxon>
        <taxon>Kickxellomycetes</taxon>
        <taxon>Kickxellales</taxon>
        <taxon>Kickxellaceae</taxon>
        <taxon>Linderina</taxon>
    </lineage>
</organism>
<keyword evidence="2" id="KW-1185">Reference proteome</keyword>
<reference evidence="1" key="1">
    <citation type="submission" date="2022-07" db="EMBL/GenBank/DDBJ databases">
        <title>Phylogenomic reconstructions and comparative analyses of Kickxellomycotina fungi.</title>
        <authorList>
            <person name="Reynolds N.K."/>
            <person name="Stajich J.E."/>
            <person name="Barry K."/>
            <person name="Grigoriev I.V."/>
            <person name="Crous P."/>
            <person name="Smith M.E."/>
        </authorList>
    </citation>
    <scope>NUCLEOTIDE SEQUENCE</scope>
    <source>
        <strain evidence="1">NRRL 5244</strain>
    </source>
</reference>
<protein>
    <submittedName>
        <fullName evidence="1">Uncharacterized protein</fullName>
    </submittedName>
</protein>
<evidence type="ECO:0000313" key="1">
    <source>
        <dbReference type="EMBL" id="KAJ1948583.1"/>
    </source>
</evidence>